<proteinExistence type="predicted"/>
<name>A0ABQ8T0X2_PERAM</name>
<dbReference type="PANTHER" id="PTHR47326">
    <property type="entry name" value="TRANSPOSABLE ELEMENT TC3 TRANSPOSASE-LIKE PROTEIN"/>
    <property type="match status" value="1"/>
</dbReference>
<evidence type="ECO:0000256" key="1">
    <source>
        <dbReference type="SAM" id="MobiDB-lite"/>
    </source>
</evidence>
<dbReference type="Proteomes" id="UP001148838">
    <property type="component" value="Unassembled WGS sequence"/>
</dbReference>
<evidence type="ECO:0000313" key="3">
    <source>
        <dbReference type="Proteomes" id="UP001148838"/>
    </source>
</evidence>
<reference evidence="2 3" key="1">
    <citation type="journal article" date="2022" name="Allergy">
        <title>Genome assembly and annotation of Periplaneta americana reveal a comprehensive cockroach allergen profile.</title>
        <authorList>
            <person name="Wang L."/>
            <person name="Xiong Q."/>
            <person name="Saelim N."/>
            <person name="Wang L."/>
            <person name="Nong W."/>
            <person name="Wan A.T."/>
            <person name="Shi M."/>
            <person name="Liu X."/>
            <person name="Cao Q."/>
            <person name="Hui J.H.L."/>
            <person name="Sookrung N."/>
            <person name="Leung T.F."/>
            <person name="Tungtrongchitr A."/>
            <person name="Tsui S.K.W."/>
        </authorList>
    </citation>
    <scope>NUCLEOTIDE SEQUENCE [LARGE SCALE GENOMIC DNA]</scope>
    <source>
        <strain evidence="2">PWHHKU_190912</strain>
    </source>
</reference>
<organism evidence="2 3">
    <name type="scientific">Periplaneta americana</name>
    <name type="common">American cockroach</name>
    <name type="synonym">Blatta americana</name>
    <dbReference type="NCBI Taxonomy" id="6978"/>
    <lineage>
        <taxon>Eukaryota</taxon>
        <taxon>Metazoa</taxon>
        <taxon>Ecdysozoa</taxon>
        <taxon>Arthropoda</taxon>
        <taxon>Hexapoda</taxon>
        <taxon>Insecta</taxon>
        <taxon>Pterygota</taxon>
        <taxon>Neoptera</taxon>
        <taxon>Polyneoptera</taxon>
        <taxon>Dictyoptera</taxon>
        <taxon>Blattodea</taxon>
        <taxon>Blattoidea</taxon>
        <taxon>Blattidae</taxon>
        <taxon>Blattinae</taxon>
        <taxon>Periplaneta</taxon>
    </lineage>
</organism>
<feature type="region of interest" description="Disordered" evidence="1">
    <location>
        <begin position="109"/>
        <end position="131"/>
    </location>
</feature>
<protein>
    <submittedName>
        <fullName evidence="2">Uncharacterized protein</fullName>
    </submittedName>
</protein>
<dbReference type="EMBL" id="JAJSOF020000017">
    <property type="protein sequence ID" value="KAJ4440125.1"/>
    <property type="molecule type" value="Genomic_DNA"/>
</dbReference>
<dbReference type="PANTHER" id="PTHR47326:SF1">
    <property type="entry name" value="HTH PSQ-TYPE DOMAIN-CONTAINING PROTEIN"/>
    <property type="match status" value="1"/>
</dbReference>
<keyword evidence="3" id="KW-1185">Reference proteome</keyword>
<comment type="caution">
    <text evidence="2">The sequence shown here is derived from an EMBL/GenBank/DDBJ whole genome shotgun (WGS) entry which is preliminary data.</text>
</comment>
<evidence type="ECO:0000313" key="2">
    <source>
        <dbReference type="EMBL" id="KAJ4440125.1"/>
    </source>
</evidence>
<accession>A0ABQ8T0X2</accession>
<sequence length="276" mass="32096">MRRQEQEYRVLRVAVASFRLTTGQDYLAKHLDTIGIRSDPFCMLCDSQEEIDRKHIARCMAGEYARHDLNGSASSVMIFAYSISTYNGQVRSRSQLAWSQVNEIAESRPLKSEKLKQPHNSGDQPRGRKSQYSSPIYEEICLWILVSMKDDDGNWNYNIIECEQQFSSRFPDYVITEYFRRNVINLVDKFRATGCTERKKSIRQPTKVTEDAVEDARERMQRSPNKSVKKLAIEIGVSYGSAHRILRKKLGMFPYKVSVVQELKPPDFTARLKYYH</sequence>
<gene>
    <name evidence="2" type="ORF">ANN_08263</name>
</gene>